<proteinExistence type="predicted"/>
<accession>A0A8T4H5C9</accession>
<sequence>MPQAAAQQDYKKIHDNLVVVDGHNDVIIESILPGLDLSKRLSVGHTDIPRLQEGGVDVQVFAVWSDDKKFKKGAFAHANKQIDALEAMLAKNKDSMALARSTKDIEAIVASGKIAAVIGVEGGNMIESRIANLETLFNRGARYLTLTWNYNLPWASAAAIESSNSKASKGLSEHGKTLIRRMNTLGMLVDLSHAGEQTFYDVLAVSTKPILVSHSNAYALTPHYRNLKDAQLKALKENGGVIGVNFYSQFLDSGYSERVHRLYKKYAGKNAKTKLGITSKYLALPAVLRQQADAPLSSLIAHIDYLVKMVGVDHVAIGSDFDGIESSPQGLEDVSKFPILTKALLAHGYSVADLEKIMGQNFLRVLKENEI</sequence>
<dbReference type="AlphaFoldDB" id="A0A8T4H5C9"/>
<dbReference type="InterPro" id="IPR008257">
    <property type="entry name" value="Pept_M19"/>
</dbReference>
<organism evidence="1 2">
    <name type="scientific">Rhinopithecimicrobium faecis</name>
    <dbReference type="NCBI Taxonomy" id="2820698"/>
    <lineage>
        <taxon>Bacteria</taxon>
        <taxon>Pseudomonadati</taxon>
        <taxon>Bacteroidota</taxon>
        <taxon>Sphingobacteriia</taxon>
        <taxon>Sphingobacteriales</taxon>
        <taxon>Sphingobacteriaceae</taxon>
        <taxon>Rhinopithecimicrobium</taxon>
    </lineage>
</organism>
<dbReference type="Pfam" id="PF01244">
    <property type="entry name" value="Peptidase_M19"/>
    <property type="match status" value="1"/>
</dbReference>
<dbReference type="PROSITE" id="PS51365">
    <property type="entry name" value="RENAL_DIPEPTIDASE_2"/>
    <property type="match status" value="1"/>
</dbReference>
<dbReference type="InterPro" id="IPR032466">
    <property type="entry name" value="Metal_Hydrolase"/>
</dbReference>
<evidence type="ECO:0000313" key="1">
    <source>
        <dbReference type="EMBL" id="MBP3942222.1"/>
    </source>
</evidence>
<dbReference type="SUPFAM" id="SSF51556">
    <property type="entry name" value="Metallo-dependent hydrolases"/>
    <property type="match status" value="1"/>
</dbReference>
<dbReference type="PANTHER" id="PTHR10443:SF12">
    <property type="entry name" value="DIPEPTIDASE"/>
    <property type="match status" value="1"/>
</dbReference>
<dbReference type="GO" id="GO:0070573">
    <property type="term" value="F:metallodipeptidase activity"/>
    <property type="evidence" value="ECO:0007669"/>
    <property type="project" value="InterPro"/>
</dbReference>
<dbReference type="PANTHER" id="PTHR10443">
    <property type="entry name" value="MICROSOMAL DIPEPTIDASE"/>
    <property type="match status" value="1"/>
</dbReference>
<dbReference type="Gene3D" id="3.20.20.140">
    <property type="entry name" value="Metal-dependent hydrolases"/>
    <property type="match status" value="1"/>
</dbReference>
<name>A0A8T4H5C9_9SPHI</name>
<dbReference type="GO" id="GO:0006508">
    <property type="term" value="P:proteolysis"/>
    <property type="evidence" value="ECO:0007669"/>
    <property type="project" value="InterPro"/>
</dbReference>
<evidence type="ECO:0000313" key="2">
    <source>
        <dbReference type="Proteomes" id="UP000679691"/>
    </source>
</evidence>
<reference evidence="1" key="1">
    <citation type="submission" date="2021-03" db="EMBL/GenBank/DDBJ databases">
        <authorList>
            <person name="Lu T."/>
            <person name="Wang Q."/>
            <person name="Han X."/>
        </authorList>
    </citation>
    <scope>NUCLEOTIDE SEQUENCE</scope>
    <source>
        <strain evidence="1">WQ 2009</strain>
    </source>
</reference>
<dbReference type="CDD" id="cd01301">
    <property type="entry name" value="rDP_like"/>
    <property type="match status" value="1"/>
</dbReference>
<gene>
    <name evidence="1" type="ORF">J5U18_01345</name>
</gene>
<comment type="caution">
    <text evidence="1">The sequence shown here is derived from an EMBL/GenBank/DDBJ whole genome shotgun (WGS) entry which is preliminary data.</text>
</comment>
<dbReference type="Proteomes" id="UP000679691">
    <property type="component" value="Unassembled WGS sequence"/>
</dbReference>
<protein>
    <submittedName>
        <fullName evidence="1">Dipeptidase</fullName>
    </submittedName>
</protein>
<dbReference type="EMBL" id="JAGKSB010000001">
    <property type="protein sequence ID" value="MBP3942222.1"/>
    <property type="molecule type" value="Genomic_DNA"/>
</dbReference>
<keyword evidence="2" id="KW-1185">Reference proteome</keyword>